<keyword evidence="1" id="KW-0812">Transmembrane</keyword>
<keyword evidence="1" id="KW-1133">Transmembrane helix</keyword>
<dbReference type="EMBL" id="JACHMW010000001">
    <property type="protein sequence ID" value="MBB5848967.1"/>
    <property type="molecule type" value="Genomic_DNA"/>
</dbReference>
<accession>A0A7W9JKK9</accession>
<feature type="transmembrane region" description="Helical" evidence="1">
    <location>
        <begin position="119"/>
        <end position="145"/>
    </location>
</feature>
<evidence type="ECO:0008006" key="4">
    <source>
        <dbReference type="Google" id="ProtNLM"/>
    </source>
</evidence>
<dbReference type="Proteomes" id="UP000567246">
    <property type="component" value="Unassembled WGS sequence"/>
</dbReference>
<dbReference type="InterPro" id="IPR021354">
    <property type="entry name" value="DUF2975"/>
</dbReference>
<dbReference type="RefSeq" id="WP_158495199.1">
    <property type="nucleotide sequence ID" value="NZ_BAABAG010000022.1"/>
</dbReference>
<reference evidence="2 3" key="1">
    <citation type="submission" date="2020-08" db="EMBL/GenBank/DDBJ databases">
        <title>Sequencing the genomes of 1000 actinobacteria strains.</title>
        <authorList>
            <person name="Klenk H.-P."/>
        </authorList>
    </citation>
    <scope>NUCLEOTIDE SEQUENCE [LARGE SCALE GENOMIC DNA]</scope>
    <source>
        <strain evidence="2 3">DSM 17945</strain>
    </source>
</reference>
<protein>
    <recommendedName>
        <fullName evidence="4">DUF2975 domain-containing protein</fullName>
    </recommendedName>
</protein>
<keyword evidence="1" id="KW-0472">Membrane</keyword>
<dbReference type="AlphaFoldDB" id="A0A7W9JKK9"/>
<sequence>MRHRLATWVLQGLLVLAVLLILFLQVIGLPWLGGEVARDLPAEAFMRWPVTALAIVGLAFVQVGLVGTIRLLALTRTDRIFTARALPWVDAIIAAFVGGGLTCAATIAYQATAVSGPPLWSLMLLVGTAAGLGLALLMGVMRSLLTRATALRDEMDAVI</sequence>
<evidence type="ECO:0000313" key="2">
    <source>
        <dbReference type="EMBL" id="MBB5848967.1"/>
    </source>
</evidence>
<organism evidence="2 3">
    <name type="scientific">Micrococcus endophyticus</name>
    <dbReference type="NCBI Taxonomy" id="455343"/>
    <lineage>
        <taxon>Bacteria</taxon>
        <taxon>Bacillati</taxon>
        <taxon>Actinomycetota</taxon>
        <taxon>Actinomycetes</taxon>
        <taxon>Micrococcales</taxon>
        <taxon>Micrococcaceae</taxon>
        <taxon>Micrococcus</taxon>
    </lineage>
</organism>
<feature type="transmembrane region" description="Helical" evidence="1">
    <location>
        <begin position="85"/>
        <end position="107"/>
    </location>
</feature>
<dbReference type="Pfam" id="PF11188">
    <property type="entry name" value="DUF2975"/>
    <property type="match status" value="1"/>
</dbReference>
<keyword evidence="3" id="KW-1185">Reference proteome</keyword>
<gene>
    <name evidence="2" type="ORF">HDA33_001531</name>
</gene>
<comment type="caution">
    <text evidence="2">The sequence shown here is derived from an EMBL/GenBank/DDBJ whole genome shotgun (WGS) entry which is preliminary data.</text>
</comment>
<proteinExistence type="predicted"/>
<feature type="transmembrane region" description="Helical" evidence="1">
    <location>
        <begin position="52"/>
        <end position="73"/>
    </location>
</feature>
<evidence type="ECO:0000313" key="3">
    <source>
        <dbReference type="Proteomes" id="UP000567246"/>
    </source>
</evidence>
<name>A0A7W9JKK9_9MICC</name>
<evidence type="ECO:0000256" key="1">
    <source>
        <dbReference type="SAM" id="Phobius"/>
    </source>
</evidence>